<feature type="transmembrane region" description="Helical" evidence="1">
    <location>
        <begin position="12"/>
        <end position="29"/>
    </location>
</feature>
<gene>
    <name evidence="2" type="ORF">CHU95_17100</name>
</gene>
<evidence type="ECO:0000256" key="1">
    <source>
        <dbReference type="SAM" id="Phobius"/>
    </source>
</evidence>
<feature type="transmembrane region" description="Helical" evidence="1">
    <location>
        <begin position="58"/>
        <end position="76"/>
    </location>
</feature>
<evidence type="ECO:0000313" key="2">
    <source>
        <dbReference type="EMBL" id="OYQ32507.1"/>
    </source>
</evidence>
<proteinExistence type="predicted"/>
<feature type="transmembrane region" description="Helical" evidence="1">
    <location>
        <begin position="96"/>
        <end position="122"/>
    </location>
</feature>
<dbReference type="AlphaFoldDB" id="A0A255YTE8"/>
<keyword evidence="3" id="KW-1185">Reference proteome</keyword>
<dbReference type="RefSeq" id="WP_094457544.1">
    <property type="nucleotide sequence ID" value="NZ_NOXU01000031.1"/>
</dbReference>
<dbReference type="OrthoDB" id="7357449at2"/>
<evidence type="ECO:0000313" key="3">
    <source>
        <dbReference type="Proteomes" id="UP000216998"/>
    </source>
</evidence>
<organism evidence="2 3">
    <name type="scientific">Niveispirillum lacus</name>
    <dbReference type="NCBI Taxonomy" id="1981099"/>
    <lineage>
        <taxon>Bacteria</taxon>
        <taxon>Pseudomonadati</taxon>
        <taxon>Pseudomonadota</taxon>
        <taxon>Alphaproteobacteria</taxon>
        <taxon>Rhodospirillales</taxon>
        <taxon>Azospirillaceae</taxon>
        <taxon>Niveispirillum</taxon>
    </lineage>
</organism>
<keyword evidence="1" id="KW-0812">Transmembrane</keyword>
<name>A0A255YTE8_9PROT</name>
<dbReference type="EMBL" id="NOXU01000031">
    <property type="protein sequence ID" value="OYQ32507.1"/>
    <property type="molecule type" value="Genomic_DNA"/>
</dbReference>
<sequence length="169" mass="18411">MTRSLTRRPKRPSGGGALLLLVLLAPAGLMMMPTTVLLLAGLAPTFVAYLIDRDPEKSAALTVGAMNLCGVAPYVVRLWQQGHEMAVTLRMLADPATWLVMFGAAAIGWLMYFFIPQIVAAVMSLRSQSRIKELEERRGLLIADWGTDVMGRSDSDLPEPAGLMDDQPK</sequence>
<protein>
    <submittedName>
        <fullName evidence="2">Uncharacterized protein</fullName>
    </submittedName>
</protein>
<keyword evidence="1" id="KW-0472">Membrane</keyword>
<accession>A0A255YTE8</accession>
<keyword evidence="1" id="KW-1133">Transmembrane helix</keyword>
<comment type="caution">
    <text evidence="2">The sequence shown here is derived from an EMBL/GenBank/DDBJ whole genome shotgun (WGS) entry which is preliminary data.</text>
</comment>
<dbReference type="Proteomes" id="UP000216998">
    <property type="component" value="Unassembled WGS sequence"/>
</dbReference>
<reference evidence="2 3" key="1">
    <citation type="submission" date="2017-07" db="EMBL/GenBank/DDBJ databases">
        <title>Niveispirillum cyanobacteriorum sp. nov., isolated from cyanobacterial aggregates in a eutrophic lake.</title>
        <authorList>
            <person name="Cai H."/>
        </authorList>
    </citation>
    <scope>NUCLEOTIDE SEQUENCE [LARGE SCALE GENOMIC DNA]</scope>
    <source>
        <strain evidence="3">TH1-14</strain>
    </source>
</reference>
<feature type="transmembrane region" description="Helical" evidence="1">
    <location>
        <begin position="35"/>
        <end position="51"/>
    </location>
</feature>